<dbReference type="EMBL" id="JASJUS010000004">
    <property type="protein sequence ID" value="MDL2075955.1"/>
    <property type="molecule type" value="Genomic_DNA"/>
</dbReference>
<dbReference type="SUPFAM" id="SSF81901">
    <property type="entry name" value="HCP-like"/>
    <property type="match status" value="2"/>
</dbReference>
<protein>
    <recommendedName>
        <fullName evidence="4">Sel1 repeat family protein</fullName>
    </recommendedName>
</protein>
<proteinExistence type="predicted"/>
<dbReference type="Proteomes" id="UP001241926">
    <property type="component" value="Unassembled WGS sequence"/>
</dbReference>
<evidence type="ECO:0000256" key="1">
    <source>
        <dbReference type="SAM" id="MobiDB-lite"/>
    </source>
</evidence>
<accession>A0ABT7ITP8</accession>
<keyword evidence="3" id="KW-1185">Reference proteome</keyword>
<sequence length="455" mass="50010">MTQEIQQRGEALVAAARAGDEKTARRYTDYFVLNHLVDEGIPYWEQAVAAGDAFSHYTLARYRKIRGDRPAAADLYRAVADRHPGSAYGLGILLKEIGDPEAAEWFRRGWENGRDLSCKIELGKLLAAEGQLDEAPKFLMSNVDIGDIAVFRWVQLFESIREEFDKVAAALDAAEADRDADAAAAALRPLFDLEKYFRDYPGLTAEAESYYLRAGELSVPARVDYAVFLDETGGDADWAKACELLTRAHEEGHHGAAFVLGLGHEQRGALTEAEHWYVLSAGLGHPAAQYNLGLLCKRQRRYDEAERWFRQLAEDDEDAVTQLERLAVLRESGSTAPGKDLRRLPGLRERAEAGDVGAGYAYGKILHDWGGASSGMWSGGSSRPPRRAIRRPRTSWRSCTGRCGTSPRCATTGTAGPPRRGTPARATRWAGSPSTTGTTRRPSAGTCGPPRTVRR</sequence>
<dbReference type="InterPro" id="IPR011990">
    <property type="entry name" value="TPR-like_helical_dom_sf"/>
</dbReference>
<evidence type="ECO:0000313" key="3">
    <source>
        <dbReference type="Proteomes" id="UP001241926"/>
    </source>
</evidence>
<feature type="compositionally biased region" description="Low complexity" evidence="1">
    <location>
        <begin position="410"/>
        <end position="446"/>
    </location>
</feature>
<comment type="caution">
    <text evidence="2">The sequence shown here is derived from an EMBL/GenBank/DDBJ whole genome shotgun (WGS) entry which is preliminary data.</text>
</comment>
<dbReference type="PANTHER" id="PTHR11102">
    <property type="entry name" value="SEL-1-LIKE PROTEIN"/>
    <property type="match status" value="1"/>
</dbReference>
<evidence type="ECO:0000313" key="2">
    <source>
        <dbReference type="EMBL" id="MDL2075955.1"/>
    </source>
</evidence>
<name>A0ABT7ITP8_9ACTN</name>
<dbReference type="RefSeq" id="WP_285430843.1">
    <property type="nucleotide sequence ID" value="NZ_JASJUS010000004.1"/>
</dbReference>
<evidence type="ECO:0008006" key="4">
    <source>
        <dbReference type="Google" id="ProtNLM"/>
    </source>
</evidence>
<dbReference type="Gene3D" id="1.25.40.10">
    <property type="entry name" value="Tetratricopeptide repeat domain"/>
    <property type="match status" value="2"/>
</dbReference>
<organism evidence="2 3">
    <name type="scientific">Streptomyces fuscus</name>
    <dbReference type="NCBI Taxonomy" id="3048495"/>
    <lineage>
        <taxon>Bacteria</taxon>
        <taxon>Bacillati</taxon>
        <taxon>Actinomycetota</taxon>
        <taxon>Actinomycetes</taxon>
        <taxon>Kitasatosporales</taxon>
        <taxon>Streptomycetaceae</taxon>
        <taxon>Streptomyces</taxon>
    </lineage>
</organism>
<dbReference type="InterPro" id="IPR050767">
    <property type="entry name" value="Sel1_AlgK"/>
</dbReference>
<gene>
    <name evidence="2" type="ORF">QNN03_05830</name>
</gene>
<dbReference type="PANTHER" id="PTHR11102:SF160">
    <property type="entry name" value="ERAD-ASSOCIATED E3 UBIQUITIN-PROTEIN LIGASE COMPONENT HRD3"/>
    <property type="match status" value="1"/>
</dbReference>
<feature type="compositionally biased region" description="Basic residues" evidence="1">
    <location>
        <begin position="384"/>
        <end position="394"/>
    </location>
</feature>
<reference evidence="2 3" key="1">
    <citation type="submission" date="2023-05" db="EMBL/GenBank/DDBJ databases">
        <title>Streptomyces fuscus sp. nov., a brown-black pigment producing actinomyces isolated from dry sand of Sea duck farm.</title>
        <authorList>
            <person name="Xie J."/>
            <person name="Shen N."/>
        </authorList>
    </citation>
    <scope>NUCLEOTIDE SEQUENCE [LARGE SCALE GENOMIC DNA]</scope>
    <source>
        <strain evidence="2 3">GXMU-J15</strain>
    </source>
</reference>
<feature type="region of interest" description="Disordered" evidence="1">
    <location>
        <begin position="376"/>
        <end position="455"/>
    </location>
</feature>